<evidence type="ECO:0000313" key="2">
    <source>
        <dbReference type="EMBL" id="GFY28551.1"/>
    </source>
</evidence>
<accession>A0A8X6W639</accession>
<gene>
    <name evidence="2" type="ORF">TNCV_4149821</name>
</gene>
<dbReference type="EMBL" id="BMAU01021385">
    <property type="protein sequence ID" value="GFY28551.1"/>
    <property type="molecule type" value="Genomic_DNA"/>
</dbReference>
<dbReference type="InterPro" id="IPR032135">
    <property type="entry name" value="DUF4817"/>
</dbReference>
<sequence length="274" mass="32362">MYSPHLEYHTAEFGEKSFSPSGAKDFDGENEVNIAASLFPSHHEKYTELVRSTLNWLYFNSWKFVTEPDSTKQRVKIIEFFYSCQRSIVMTQRKYRQYFNSRSASTAFMIRSLVCRFDELGSVLYRPGRGDHRNIRTEDNVETVRQSVADDPSVSTRHLSSQLDISRTTLRTILKLDLKMYPDKIQIVQILLPQDLLLLIPQLTRTRSYAIFKSLQFAFCLRKKYWGKIGDTGNAIEEVVKPPRQINSEMDCEKKNRWKRRNRWKNRWIPTIRS</sequence>
<protein>
    <submittedName>
        <fullName evidence="2">Putative transposase</fullName>
    </submittedName>
</protein>
<evidence type="ECO:0000259" key="1">
    <source>
        <dbReference type="Pfam" id="PF16087"/>
    </source>
</evidence>
<dbReference type="Pfam" id="PF16087">
    <property type="entry name" value="DUF4817"/>
    <property type="match status" value="1"/>
</dbReference>
<evidence type="ECO:0000313" key="3">
    <source>
        <dbReference type="Proteomes" id="UP000887159"/>
    </source>
</evidence>
<dbReference type="Proteomes" id="UP000887159">
    <property type="component" value="Unassembled WGS sequence"/>
</dbReference>
<dbReference type="AlphaFoldDB" id="A0A8X6W639"/>
<proteinExistence type="predicted"/>
<reference evidence="2" key="1">
    <citation type="submission" date="2020-08" db="EMBL/GenBank/DDBJ databases">
        <title>Multicomponent nature underlies the extraordinary mechanical properties of spider dragline silk.</title>
        <authorList>
            <person name="Kono N."/>
            <person name="Nakamura H."/>
            <person name="Mori M."/>
            <person name="Yoshida Y."/>
            <person name="Ohtoshi R."/>
            <person name="Malay A.D."/>
            <person name="Moran D.A.P."/>
            <person name="Tomita M."/>
            <person name="Numata K."/>
            <person name="Arakawa K."/>
        </authorList>
    </citation>
    <scope>NUCLEOTIDE SEQUENCE</scope>
</reference>
<dbReference type="PANTHER" id="PTHR47326">
    <property type="entry name" value="TRANSPOSABLE ELEMENT TC3 TRANSPOSASE-LIKE PROTEIN"/>
    <property type="match status" value="1"/>
</dbReference>
<keyword evidence="3" id="KW-1185">Reference proteome</keyword>
<organism evidence="2 3">
    <name type="scientific">Trichonephila clavipes</name>
    <name type="common">Golden silk orbweaver</name>
    <name type="synonym">Nephila clavipes</name>
    <dbReference type="NCBI Taxonomy" id="2585209"/>
    <lineage>
        <taxon>Eukaryota</taxon>
        <taxon>Metazoa</taxon>
        <taxon>Ecdysozoa</taxon>
        <taxon>Arthropoda</taxon>
        <taxon>Chelicerata</taxon>
        <taxon>Arachnida</taxon>
        <taxon>Araneae</taxon>
        <taxon>Araneomorphae</taxon>
        <taxon>Entelegynae</taxon>
        <taxon>Araneoidea</taxon>
        <taxon>Nephilidae</taxon>
        <taxon>Trichonephila</taxon>
    </lineage>
</organism>
<dbReference type="PANTHER" id="PTHR47326:SF1">
    <property type="entry name" value="HTH PSQ-TYPE DOMAIN-CONTAINING PROTEIN"/>
    <property type="match status" value="1"/>
</dbReference>
<comment type="caution">
    <text evidence="2">The sequence shown here is derived from an EMBL/GenBank/DDBJ whole genome shotgun (WGS) entry which is preliminary data.</text>
</comment>
<name>A0A8X6W639_TRICX</name>
<feature type="domain" description="DUF4817" evidence="1">
    <location>
        <begin position="70"/>
        <end position="123"/>
    </location>
</feature>